<reference evidence="2" key="1">
    <citation type="submission" date="2022-07" db="EMBL/GenBank/DDBJ databases">
        <title>Complete genome sequence of Salinispirillum sp. LH10-3-1 capable of multiple carbohydrate inversion isolated from a soda lake.</title>
        <authorList>
            <person name="Liu J."/>
            <person name="Zhai Y."/>
            <person name="Zhang H."/>
            <person name="Yang H."/>
            <person name="Qu J."/>
            <person name="Li J."/>
        </authorList>
    </citation>
    <scope>NUCLEOTIDE SEQUENCE</scope>
    <source>
        <strain evidence="2">LH 10-3-1</strain>
    </source>
</reference>
<dbReference type="InterPro" id="IPR016181">
    <property type="entry name" value="Acyl_CoA_acyltransferase"/>
</dbReference>
<organism evidence="2">
    <name type="scientific">Salinispirillum sp. LH 10-3-1</name>
    <dbReference type="NCBI Taxonomy" id="2952525"/>
    <lineage>
        <taxon>Bacteria</taxon>
        <taxon>Pseudomonadati</taxon>
        <taxon>Pseudomonadota</taxon>
        <taxon>Gammaproteobacteria</taxon>
        <taxon>Oceanospirillales</taxon>
        <taxon>Saccharospirillaceae</taxon>
        <taxon>Salinispirillum</taxon>
    </lineage>
</organism>
<dbReference type="PANTHER" id="PTHR47017:SF1">
    <property type="entry name" value="ACYL-COA"/>
    <property type="match status" value="1"/>
</dbReference>
<evidence type="ECO:0000256" key="1">
    <source>
        <dbReference type="SAM" id="MobiDB-lite"/>
    </source>
</evidence>
<dbReference type="Pfam" id="PF04339">
    <property type="entry name" value="FemAB_like"/>
    <property type="match status" value="1"/>
</dbReference>
<gene>
    <name evidence="2" type="ORF">NFC81_06850</name>
</gene>
<feature type="region of interest" description="Disordered" evidence="1">
    <location>
        <begin position="1"/>
        <end position="20"/>
    </location>
</feature>
<protein>
    <submittedName>
        <fullName evidence="2">GNAT family N-acetyltransferase</fullName>
    </submittedName>
</protein>
<name>A0AB38YJP4_9GAMM</name>
<sequence length="373" mass="43375">MNWSLNAAQTNSTDLPQPSSSNPFLTEVFLSVLAESGSVTVDTGWEPTHARHTDGLFMPVYRKDHSYGEYVFDWSWANAYAHSGLNYYPKLLTAIPYTPSQGPRILGDWRPEHLAEWTAQLPDLCRDTGSSGWHILFPEPELAQQFKSPDYILRQDCQFHWQNKGYRDFHDFLDNMTARRRKTVRKERQKVLAQGVELRMIEGVDMTSDWLRQFYLFYHTTYLKRGRTGYLTESFFTLLQSRMAQQTVYALAFRGEELIGGALFFKSDERLFGRYWGALYDVDCLHFEACYYQGIEYAIAHGLRVFDPGTQGEHKIPRGFEPTPTFSAHWLAHREYHAAIAHHMRHERAQVEAYIAEARTLLPFKSDIYGEQP</sequence>
<evidence type="ECO:0000313" key="2">
    <source>
        <dbReference type="EMBL" id="WLD59492.1"/>
    </source>
</evidence>
<accession>A0AB38YJP4</accession>
<dbReference type="SUPFAM" id="SSF55729">
    <property type="entry name" value="Acyl-CoA N-acyltransferases (Nat)"/>
    <property type="match status" value="1"/>
</dbReference>
<dbReference type="PANTHER" id="PTHR47017">
    <property type="entry name" value="ACYL-COA"/>
    <property type="match status" value="1"/>
</dbReference>
<dbReference type="AlphaFoldDB" id="A0AB38YJP4"/>
<dbReference type="RefSeq" id="WP_304996784.1">
    <property type="nucleotide sequence ID" value="NZ_CP101717.1"/>
</dbReference>
<dbReference type="InterPro" id="IPR007434">
    <property type="entry name" value="FemAB-like"/>
</dbReference>
<dbReference type="EMBL" id="CP101717">
    <property type="protein sequence ID" value="WLD59492.1"/>
    <property type="molecule type" value="Genomic_DNA"/>
</dbReference>
<proteinExistence type="predicted"/>
<dbReference type="Gene3D" id="3.40.630.30">
    <property type="match status" value="1"/>
</dbReference>